<sequence>MKTNNDIYNTENMDKNYDNYNMKDNCKSDNDNNMNNTNMYSDDYEFEQTEYNSINAINNHINNSEDPDYYFLKQRSREAHQYGTY</sequence>
<reference evidence="2" key="2">
    <citation type="submission" date="2006-03" db="EMBL/GenBank/DDBJ databases">
        <title>The genome sequence of the Plasmodium falciparum HB3.</title>
        <authorList>
            <consortium name="The Broad Institute Genome Sequencing Platform"/>
            <person name="Birren B."/>
            <person name="Lander E."/>
            <person name="Galagan J."/>
            <person name="Nusbaum C."/>
            <person name="Devon K."/>
            <person name="Henn M."/>
            <person name="Jaffe D."/>
            <person name="Butler J."/>
            <person name="Alvarez P."/>
            <person name="Gnerre S."/>
            <person name="Grabherr M."/>
            <person name="Kleber M."/>
            <person name="Mauceli E."/>
            <person name="Brockman W."/>
            <person name="MacCallum I.A."/>
            <person name="Rounsley S."/>
            <person name="Young S."/>
            <person name="LaButti K."/>
            <person name="Pushparaj V."/>
            <person name="DeCaprio D."/>
            <person name="Crawford M."/>
            <person name="Koehrsen M."/>
            <person name="Engels R."/>
            <person name="Montgomery P."/>
            <person name="Pearson M."/>
            <person name="Howarth C."/>
            <person name="Larson L."/>
            <person name="Luoma S."/>
            <person name="White J."/>
            <person name="Kodira C."/>
            <person name="Zeng Q."/>
            <person name="Oleary S."/>
            <person name="Yandava C."/>
            <person name="Alvarado L."/>
            <person name="Wirth D."/>
            <person name="Volkman S."/>
            <person name="Hartl D."/>
        </authorList>
    </citation>
    <scope>NUCLEOTIDE SEQUENCE [LARGE SCALE GENOMIC DNA]</scope>
</reference>
<dbReference type="KEGG" id="pfh:PFHG_04526"/>
<protein>
    <submittedName>
        <fullName evidence="1">Uncharacterized protein</fullName>
    </submittedName>
</protein>
<evidence type="ECO:0000313" key="1">
    <source>
        <dbReference type="EMBL" id="KOB62770.1"/>
    </source>
</evidence>
<dbReference type="AlphaFoldDB" id="A0A0L7KI71"/>
<gene>
    <name evidence="1" type="ORF">PFHG_04526</name>
</gene>
<accession>A0A0L7KI71</accession>
<evidence type="ECO:0000313" key="2">
    <source>
        <dbReference type="Proteomes" id="UP000054289"/>
    </source>
</evidence>
<reference evidence="1 2" key="1">
    <citation type="submission" date="2006-03" db="EMBL/GenBank/DDBJ databases">
        <title>Annotation of Plasmodium falciparum HB3.</title>
        <authorList>
            <consortium name="The Broad Institute Genome Sequencing Platform"/>
            <person name="Volkman S.K."/>
            <person name="Neafsey D.E."/>
            <person name="Dash A.P."/>
            <person name="Chitnis C.E."/>
            <person name="Hartl D.L."/>
            <person name="Young S.K."/>
            <person name="Zeng Q."/>
            <person name="Koehrsen M."/>
            <person name="Alvarado L."/>
            <person name="Berlin A."/>
            <person name="Borenstein D."/>
            <person name="Chapman S.B."/>
            <person name="Chen Z."/>
            <person name="Engels R."/>
            <person name="Freedman E."/>
            <person name="Gellesch M."/>
            <person name="Goldberg J."/>
            <person name="Griggs A."/>
            <person name="Gujja S."/>
            <person name="Heilman E.R."/>
            <person name="Heiman D.I."/>
            <person name="Howarth C."/>
            <person name="Jen D."/>
            <person name="Larson L."/>
            <person name="Mehta T."/>
            <person name="Neiman D."/>
            <person name="Park D."/>
            <person name="Pearson M."/>
            <person name="Roberts A."/>
            <person name="Saif S."/>
            <person name="Shea T."/>
            <person name="Shenoy N."/>
            <person name="Sisk P."/>
            <person name="Stolte C."/>
            <person name="Sykes S."/>
            <person name="Walk T."/>
            <person name="White J."/>
            <person name="Yandava C."/>
            <person name="Haas B."/>
            <person name="Henn M.R."/>
            <person name="Nusbaum C."/>
            <person name="Birren B."/>
        </authorList>
    </citation>
    <scope>NUCLEOTIDE SEQUENCE [LARGE SCALE GENOMIC DNA]</scope>
    <source>
        <strain evidence="1">HB3</strain>
    </source>
</reference>
<dbReference type="EMBL" id="CH672097">
    <property type="protein sequence ID" value="KOB62770.1"/>
    <property type="molecule type" value="Genomic_DNA"/>
</dbReference>
<dbReference type="Proteomes" id="UP000054289">
    <property type="component" value="Unassembled WGS sequence"/>
</dbReference>
<organism evidence="1 2">
    <name type="scientific">Plasmodium falciparum (isolate HB3)</name>
    <dbReference type="NCBI Taxonomy" id="137071"/>
    <lineage>
        <taxon>Eukaryota</taxon>
        <taxon>Sar</taxon>
        <taxon>Alveolata</taxon>
        <taxon>Apicomplexa</taxon>
        <taxon>Aconoidasida</taxon>
        <taxon>Haemosporida</taxon>
        <taxon>Plasmodiidae</taxon>
        <taxon>Plasmodium</taxon>
        <taxon>Plasmodium (Laverania)</taxon>
    </lineage>
</organism>
<proteinExistence type="predicted"/>
<name>A0A0L7KI71_PLAFX</name>